<gene>
    <name evidence="1" type="ORF">Q2T77_15580</name>
</gene>
<dbReference type="EMBL" id="JAUKVY010000010">
    <property type="protein sequence ID" value="MDO1533714.1"/>
    <property type="molecule type" value="Genomic_DNA"/>
</dbReference>
<keyword evidence="2" id="KW-1185">Reference proteome</keyword>
<proteinExistence type="predicted"/>
<organism evidence="1 2">
    <name type="scientific">Variovorax ginsengisoli</name>
    <dbReference type="NCBI Taxonomy" id="363844"/>
    <lineage>
        <taxon>Bacteria</taxon>
        <taxon>Pseudomonadati</taxon>
        <taxon>Pseudomonadota</taxon>
        <taxon>Betaproteobacteria</taxon>
        <taxon>Burkholderiales</taxon>
        <taxon>Comamonadaceae</taxon>
        <taxon>Variovorax</taxon>
    </lineage>
</organism>
<reference evidence="1" key="1">
    <citation type="submission" date="2023-06" db="EMBL/GenBank/DDBJ databases">
        <authorList>
            <person name="Jiang Y."/>
            <person name="Liu Q."/>
        </authorList>
    </citation>
    <scope>NUCLEOTIDE SEQUENCE</scope>
    <source>
        <strain evidence="1">CGMCC 1.12090</strain>
    </source>
</reference>
<dbReference type="Proteomes" id="UP001169027">
    <property type="component" value="Unassembled WGS sequence"/>
</dbReference>
<comment type="caution">
    <text evidence="1">The sequence shown here is derived from an EMBL/GenBank/DDBJ whole genome shotgun (WGS) entry which is preliminary data.</text>
</comment>
<protein>
    <submittedName>
        <fullName evidence="1">Chaperone modulator CbpM</fullName>
    </submittedName>
</protein>
<name>A0ABT8S481_9BURK</name>
<evidence type="ECO:0000313" key="2">
    <source>
        <dbReference type="Proteomes" id="UP001169027"/>
    </source>
</evidence>
<dbReference type="Gene3D" id="1.10.1660.10">
    <property type="match status" value="1"/>
</dbReference>
<evidence type="ECO:0000313" key="1">
    <source>
        <dbReference type="EMBL" id="MDO1533714.1"/>
    </source>
</evidence>
<sequence>MTSSVSITTTTLSASHPLAASELAHACGAQLDWVVQLVEVGIIESRTPAERPDDWRFHGSDLQCALEARRLERDFGVGLDAAALILDLEHEVRRLKGVLRAQGLGREI</sequence>
<accession>A0ABT8S481</accession>
<dbReference type="RefSeq" id="WP_301810648.1">
    <property type="nucleotide sequence ID" value="NZ_JAUJZH010000010.1"/>
</dbReference>
<dbReference type="Pfam" id="PF13591">
    <property type="entry name" value="MerR_2"/>
    <property type="match status" value="1"/>
</dbReference>